<organism evidence="1">
    <name type="scientific">Rhizophora mucronata</name>
    <name type="common">Asiatic mangrove</name>
    <dbReference type="NCBI Taxonomy" id="61149"/>
    <lineage>
        <taxon>Eukaryota</taxon>
        <taxon>Viridiplantae</taxon>
        <taxon>Streptophyta</taxon>
        <taxon>Embryophyta</taxon>
        <taxon>Tracheophyta</taxon>
        <taxon>Spermatophyta</taxon>
        <taxon>Magnoliopsida</taxon>
        <taxon>eudicotyledons</taxon>
        <taxon>Gunneridae</taxon>
        <taxon>Pentapetalae</taxon>
        <taxon>rosids</taxon>
        <taxon>fabids</taxon>
        <taxon>Malpighiales</taxon>
        <taxon>Rhizophoraceae</taxon>
        <taxon>Rhizophora</taxon>
    </lineage>
</organism>
<evidence type="ECO:0000313" key="1">
    <source>
        <dbReference type="EMBL" id="MBX41121.1"/>
    </source>
</evidence>
<reference evidence="1" key="1">
    <citation type="submission" date="2018-02" db="EMBL/GenBank/DDBJ databases">
        <title>Rhizophora mucronata_Transcriptome.</title>
        <authorList>
            <person name="Meera S.P."/>
            <person name="Sreeshan A."/>
            <person name="Augustine A."/>
        </authorList>
    </citation>
    <scope>NUCLEOTIDE SEQUENCE</scope>
    <source>
        <tissue evidence="1">Leaf</tissue>
    </source>
</reference>
<proteinExistence type="predicted"/>
<sequence>MKKKKTLAVHFNPCSYILNWGTQFSP</sequence>
<dbReference type="AlphaFoldDB" id="A0A2P2NF72"/>
<protein>
    <submittedName>
        <fullName evidence="1">Uncharacterized protein</fullName>
    </submittedName>
</protein>
<dbReference type="EMBL" id="GGEC01060637">
    <property type="protein sequence ID" value="MBX41121.1"/>
    <property type="molecule type" value="Transcribed_RNA"/>
</dbReference>
<accession>A0A2P2NF72</accession>
<name>A0A2P2NF72_RHIMU</name>